<evidence type="ECO:0000313" key="4">
    <source>
        <dbReference type="EMBL" id="KAK4541301.1"/>
    </source>
</evidence>
<comment type="caution">
    <text evidence="4">The sequence shown here is derived from an EMBL/GenBank/DDBJ whole genome shotgun (WGS) entry which is preliminary data.</text>
</comment>
<evidence type="ECO:0000256" key="1">
    <source>
        <dbReference type="ARBA" id="ARBA00006407"/>
    </source>
</evidence>
<dbReference type="Proteomes" id="UP001324427">
    <property type="component" value="Unassembled WGS sequence"/>
</dbReference>
<protein>
    <recommendedName>
        <fullName evidence="3">Ubiquinol-cytochrome c chaperone domain-containing protein</fullName>
    </recommendedName>
</protein>
<dbReference type="EMBL" id="JAVFHQ010000054">
    <property type="protein sequence ID" value="KAK4541301.1"/>
    <property type="molecule type" value="Genomic_DNA"/>
</dbReference>
<comment type="similarity">
    <text evidence="1">Belongs to the CBP3 family.</text>
</comment>
<dbReference type="Pfam" id="PF03981">
    <property type="entry name" value="Ubiq_cyt_C_chap"/>
    <property type="match status" value="1"/>
</dbReference>
<dbReference type="InterPro" id="IPR021150">
    <property type="entry name" value="Ubiq_cyt_c_chap"/>
</dbReference>
<evidence type="ECO:0000256" key="2">
    <source>
        <dbReference type="SAM" id="MobiDB-lite"/>
    </source>
</evidence>
<keyword evidence="5" id="KW-1185">Reference proteome</keyword>
<feature type="domain" description="Ubiquinol-cytochrome c chaperone" evidence="3">
    <location>
        <begin position="150"/>
        <end position="290"/>
    </location>
</feature>
<evidence type="ECO:0000259" key="3">
    <source>
        <dbReference type="Pfam" id="PF03981"/>
    </source>
</evidence>
<dbReference type="PANTHER" id="PTHR12184:SF1">
    <property type="entry name" value="UBIQUINOL-CYTOCHROME-C REDUCTASE COMPLEX ASSEMBLY FACTOR 1"/>
    <property type="match status" value="1"/>
</dbReference>
<gene>
    <name evidence="4" type="ORF">LTR36_008059</name>
</gene>
<name>A0AAV9J964_9PEZI</name>
<dbReference type="AlphaFoldDB" id="A0AAV9J964"/>
<accession>A0AAV9J964</accession>
<feature type="compositionally biased region" description="Basic and acidic residues" evidence="2">
    <location>
        <begin position="312"/>
        <end position="321"/>
    </location>
</feature>
<dbReference type="GO" id="GO:0034551">
    <property type="term" value="P:mitochondrial respiratory chain complex III assembly"/>
    <property type="evidence" value="ECO:0007669"/>
    <property type="project" value="TreeGrafter"/>
</dbReference>
<reference evidence="4 5" key="1">
    <citation type="submission" date="2021-11" db="EMBL/GenBank/DDBJ databases">
        <title>Black yeast isolated from Biological Soil Crust.</title>
        <authorList>
            <person name="Kurbessoian T."/>
        </authorList>
    </citation>
    <scope>NUCLEOTIDE SEQUENCE [LARGE SCALE GENOMIC DNA]</scope>
    <source>
        <strain evidence="4 5">CCFEE 5522</strain>
    </source>
</reference>
<dbReference type="InterPro" id="IPR007129">
    <property type="entry name" value="Ubiqinol_cyt_c_chaperone_CPB3"/>
</dbReference>
<evidence type="ECO:0000313" key="5">
    <source>
        <dbReference type="Proteomes" id="UP001324427"/>
    </source>
</evidence>
<feature type="region of interest" description="Disordered" evidence="2">
    <location>
        <begin position="309"/>
        <end position="329"/>
    </location>
</feature>
<feature type="region of interest" description="Disordered" evidence="2">
    <location>
        <begin position="44"/>
        <end position="71"/>
    </location>
</feature>
<dbReference type="PANTHER" id="PTHR12184">
    <property type="entry name" value="UBIQUINOL-CYTOCHROME C REDUCTASE COMPLEX ASSEMBLY FACTOR 1 FAMILY MEMBER"/>
    <property type="match status" value="1"/>
</dbReference>
<proteinExistence type="inferred from homology"/>
<dbReference type="GO" id="GO:0005739">
    <property type="term" value="C:mitochondrion"/>
    <property type="evidence" value="ECO:0007669"/>
    <property type="project" value="TreeGrafter"/>
</dbReference>
<organism evidence="4 5">
    <name type="scientific">Oleoguttula mirabilis</name>
    <dbReference type="NCBI Taxonomy" id="1507867"/>
    <lineage>
        <taxon>Eukaryota</taxon>
        <taxon>Fungi</taxon>
        <taxon>Dikarya</taxon>
        <taxon>Ascomycota</taxon>
        <taxon>Pezizomycotina</taxon>
        <taxon>Dothideomycetes</taxon>
        <taxon>Dothideomycetidae</taxon>
        <taxon>Mycosphaerellales</taxon>
        <taxon>Teratosphaeriaceae</taxon>
        <taxon>Oleoguttula</taxon>
    </lineage>
</organism>
<sequence>MASNSVCASCLRALRQQARKEIQRQPSLASIRPQHTRRLLSTTTRALAAEEQPRSTKRQPSKPSSANPSAFDLSQLASQLRKTDTLRSATEPYIAYGSTEDLFKACARQCDYNIPNVLKQPPEPAPKNAGQEDVGVGSGWWVTPKEQGGLGLDVTFNTWAQVVFLHMYMMTVRLRCFPKEHAGIWHQNLLDHFFYAAEDKMAVWHGMTARGVRNKYLKDLWLQWRGLLLSYDEGLIKGDAVLATAVWRNLFKSSEEADIADVALVTAYMRRQLLRLDEMGDDVFASGEVDFEGPAAVKALAEKQSPWMHKSFSSEDLKELEPAQAPAQK</sequence>